<name>A0AA44DLP1_PARBF</name>
<evidence type="ECO:0000256" key="1">
    <source>
        <dbReference type="ARBA" id="ARBA00007074"/>
    </source>
</evidence>
<reference evidence="7 8" key="1">
    <citation type="submission" date="2020-04" db="EMBL/GenBank/DDBJ databases">
        <authorList>
            <person name="Hitch T.C.A."/>
            <person name="Wylensek D."/>
            <person name="Clavel T."/>
        </authorList>
    </citation>
    <scope>NUCLEOTIDE SEQUENCE [LARGE SCALE GENOMIC DNA]</scope>
    <source>
        <strain evidence="7 8">Med78_4-601-WT-2</strain>
    </source>
</reference>
<feature type="signal peptide" evidence="5">
    <location>
        <begin position="1"/>
        <end position="25"/>
    </location>
</feature>
<evidence type="ECO:0000256" key="3">
    <source>
        <dbReference type="ARBA" id="ARBA00022801"/>
    </source>
</evidence>
<evidence type="ECO:0000256" key="4">
    <source>
        <dbReference type="ARBA" id="ARBA00022807"/>
    </source>
</evidence>
<dbReference type="PROSITE" id="PS51935">
    <property type="entry name" value="NLPC_P60"/>
    <property type="match status" value="1"/>
</dbReference>
<dbReference type="PANTHER" id="PTHR47053">
    <property type="entry name" value="MUREIN DD-ENDOPEPTIDASE MEPH-RELATED"/>
    <property type="match status" value="1"/>
</dbReference>
<keyword evidence="3" id="KW-0378">Hydrolase</keyword>
<evidence type="ECO:0000256" key="2">
    <source>
        <dbReference type="ARBA" id="ARBA00022670"/>
    </source>
</evidence>
<gene>
    <name evidence="7" type="ORF">HF875_10695</name>
</gene>
<dbReference type="EMBL" id="JABAFD010000005">
    <property type="protein sequence ID" value="NME09990.1"/>
    <property type="molecule type" value="Genomic_DNA"/>
</dbReference>
<dbReference type="Gene3D" id="3.90.1720.10">
    <property type="entry name" value="endopeptidase domain like (from Nostoc punctiforme)"/>
    <property type="match status" value="1"/>
</dbReference>
<dbReference type="GO" id="GO:0008234">
    <property type="term" value="F:cysteine-type peptidase activity"/>
    <property type="evidence" value="ECO:0007669"/>
    <property type="project" value="UniProtKB-KW"/>
</dbReference>
<dbReference type="InterPro" id="IPR000064">
    <property type="entry name" value="NLP_P60_dom"/>
</dbReference>
<dbReference type="AlphaFoldDB" id="A0AA44DLP1"/>
<evidence type="ECO:0000259" key="6">
    <source>
        <dbReference type="PROSITE" id="PS51935"/>
    </source>
</evidence>
<dbReference type="Proteomes" id="UP000573963">
    <property type="component" value="Unassembled WGS sequence"/>
</dbReference>
<comment type="caution">
    <text evidence="7">The sequence shown here is derived from an EMBL/GenBank/DDBJ whole genome shotgun (WGS) entry which is preliminary data.</text>
</comment>
<feature type="non-terminal residue" evidence="7">
    <location>
        <position position="326"/>
    </location>
</feature>
<proteinExistence type="inferred from homology"/>
<dbReference type="GO" id="GO:0006508">
    <property type="term" value="P:proteolysis"/>
    <property type="evidence" value="ECO:0007669"/>
    <property type="project" value="UniProtKB-KW"/>
</dbReference>
<accession>A0AA44DLP1</accession>
<dbReference type="SUPFAM" id="SSF54001">
    <property type="entry name" value="Cysteine proteinases"/>
    <property type="match status" value="1"/>
</dbReference>
<feature type="domain" description="NlpC/P60" evidence="6">
    <location>
        <begin position="44"/>
        <end position="168"/>
    </location>
</feature>
<sequence length="326" mass="35852">MNKKIWGILGATVLTLSVTTQLSFANEQESTSNMQVAAYSVRSQANANQIINFAKQQLGKPYVWGATGPNSFDCSGFIYYVFSQNGYGISRTSVAGYWGDSSIQKVSTAKAGDLIFFKGTYGGTNNPSHIGIMINDSEFIHAGDNGVAISNKNSSYWSSHFLGYGSIIPAESTKTPIYRVETGGFVGIEKVKSEAALLKSQFGWNGVIKDNKSDNKYRIETGGFSYDRAKYELTFLKGHFGWDGVIKDNKSTNTYRIETGGFSHDRAEYELTFLKGHFGWDGVIEANGDKPNEYKIVINGFTGEDAVKDAQKRLEAATGWWTTYVG</sequence>
<keyword evidence="2" id="KW-0645">Protease</keyword>
<evidence type="ECO:0000256" key="5">
    <source>
        <dbReference type="SAM" id="SignalP"/>
    </source>
</evidence>
<organism evidence="7 8">
    <name type="scientific">Paraclostridium bifermentans</name>
    <name type="common">Clostridium bifermentans</name>
    <dbReference type="NCBI Taxonomy" id="1490"/>
    <lineage>
        <taxon>Bacteria</taxon>
        <taxon>Bacillati</taxon>
        <taxon>Bacillota</taxon>
        <taxon>Clostridia</taxon>
        <taxon>Peptostreptococcales</taxon>
        <taxon>Peptostreptococcaceae</taxon>
        <taxon>Paraclostridium</taxon>
    </lineage>
</organism>
<dbReference type="PANTHER" id="PTHR47053:SF1">
    <property type="entry name" value="MUREIN DD-ENDOPEPTIDASE MEPH-RELATED"/>
    <property type="match status" value="1"/>
</dbReference>
<dbReference type="RefSeq" id="WP_168932332.1">
    <property type="nucleotide sequence ID" value="NZ_JABAFD010000005.1"/>
</dbReference>
<protein>
    <submittedName>
        <fullName evidence="7">C40 family peptidase</fullName>
    </submittedName>
</protein>
<keyword evidence="4" id="KW-0788">Thiol protease</keyword>
<evidence type="ECO:0000313" key="7">
    <source>
        <dbReference type="EMBL" id="NME09990.1"/>
    </source>
</evidence>
<dbReference type="InterPro" id="IPR038765">
    <property type="entry name" value="Papain-like_cys_pep_sf"/>
</dbReference>
<comment type="similarity">
    <text evidence="1">Belongs to the peptidase C40 family.</text>
</comment>
<feature type="chain" id="PRO_5041239066" evidence="5">
    <location>
        <begin position="26"/>
        <end position="326"/>
    </location>
</feature>
<dbReference type="Pfam" id="PF00877">
    <property type="entry name" value="NLPC_P60"/>
    <property type="match status" value="1"/>
</dbReference>
<keyword evidence="5" id="KW-0732">Signal</keyword>
<dbReference type="InterPro" id="IPR051202">
    <property type="entry name" value="Peptidase_C40"/>
</dbReference>
<evidence type="ECO:0000313" key="8">
    <source>
        <dbReference type="Proteomes" id="UP000573963"/>
    </source>
</evidence>